<name>I3C1Z5_9FLAO</name>
<dbReference type="Proteomes" id="UP000004690">
    <property type="component" value="Unassembled WGS sequence"/>
</dbReference>
<accession>I3C1Z5</accession>
<evidence type="ECO:0000313" key="1">
    <source>
        <dbReference type="EMBL" id="EIJ37638.1"/>
    </source>
</evidence>
<keyword evidence="2" id="KW-1185">Reference proteome</keyword>
<gene>
    <name evidence="1" type="ORF">JoomaDRAFT_0599</name>
</gene>
<sequence>METKYRISIHDFCKNYQVDEVFVSHFIEAKIIQIKKEGGRNLITEHHFLKLEKMVRLHQDLGINLEGLEAISHLLNRVENMNEELQYLRNRLQLYE</sequence>
<reference evidence="1 2" key="1">
    <citation type="submission" date="2012-02" db="EMBL/GenBank/DDBJ databases">
        <title>Improved High-Quality Draft genome of Joostella marina DSM 19592.</title>
        <authorList>
            <consortium name="US DOE Joint Genome Institute (JGI-PGF)"/>
            <person name="Lucas S."/>
            <person name="Copeland A."/>
            <person name="Lapidus A."/>
            <person name="Bruce D."/>
            <person name="Goodwin L."/>
            <person name="Pitluck S."/>
            <person name="Peters L."/>
            <person name="Chertkov O."/>
            <person name="Ovchinnikova G."/>
            <person name="Kyrpides N."/>
            <person name="Mavromatis K."/>
            <person name="Detter J.C."/>
            <person name="Han C."/>
            <person name="Land M."/>
            <person name="Hauser L."/>
            <person name="Markowitz V."/>
            <person name="Cheng J.-F."/>
            <person name="Hugenholtz P."/>
            <person name="Woyke T."/>
            <person name="Wu D."/>
            <person name="Tindall B."/>
            <person name="Brambilla E."/>
            <person name="Klenk H.-P."/>
            <person name="Eisen J.A."/>
        </authorList>
    </citation>
    <scope>NUCLEOTIDE SEQUENCE [LARGE SCALE GENOMIC DNA]</scope>
    <source>
        <strain evidence="1 2">DSM 19592</strain>
    </source>
</reference>
<proteinExistence type="predicted"/>
<dbReference type="Pfam" id="PF13591">
    <property type="entry name" value="MerR_2"/>
    <property type="match status" value="1"/>
</dbReference>
<dbReference type="RefSeq" id="WP_008610647.1">
    <property type="nucleotide sequence ID" value="NZ_JH651379.1"/>
</dbReference>
<dbReference type="STRING" id="926559.JoomaDRAFT_0599"/>
<protein>
    <recommendedName>
        <fullName evidence="3">MerR HTH family regulatory protein</fullName>
    </recommendedName>
</protein>
<dbReference type="AlphaFoldDB" id="I3C1Z5"/>
<organism evidence="1 2">
    <name type="scientific">Galbibacter orientalis DSM 19592</name>
    <dbReference type="NCBI Taxonomy" id="926559"/>
    <lineage>
        <taxon>Bacteria</taxon>
        <taxon>Pseudomonadati</taxon>
        <taxon>Bacteroidota</taxon>
        <taxon>Flavobacteriia</taxon>
        <taxon>Flavobacteriales</taxon>
        <taxon>Flavobacteriaceae</taxon>
        <taxon>Galbibacter</taxon>
    </lineage>
</organism>
<dbReference type="OrthoDB" id="1494789at2"/>
<dbReference type="eggNOG" id="ENOG5032YCF">
    <property type="taxonomic scope" value="Bacteria"/>
</dbReference>
<dbReference type="HOGENOM" id="CLU_144710_4_0_10"/>
<evidence type="ECO:0000313" key="2">
    <source>
        <dbReference type="Proteomes" id="UP000004690"/>
    </source>
</evidence>
<dbReference type="EMBL" id="JH651379">
    <property type="protein sequence ID" value="EIJ37638.1"/>
    <property type="molecule type" value="Genomic_DNA"/>
</dbReference>
<dbReference type="Gene3D" id="1.10.1660.10">
    <property type="match status" value="1"/>
</dbReference>
<evidence type="ECO:0008006" key="3">
    <source>
        <dbReference type="Google" id="ProtNLM"/>
    </source>
</evidence>